<feature type="signal peptide" evidence="2">
    <location>
        <begin position="1"/>
        <end position="20"/>
    </location>
</feature>
<dbReference type="eggNOG" id="COG1538">
    <property type="taxonomic scope" value="Bacteria"/>
</dbReference>
<dbReference type="InterPro" id="IPR010131">
    <property type="entry name" value="MdtP/NodT-like"/>
</dbReference>
<dbReference type="PANTHER" id="PTHR30203">
    <property type="entry name" value="OUTER MEMBRANE CATION EFFLUX PROTEIN"/>
    <property type="match status" value="1"/>
</dbReference>
<dbReference type="Pfam" id="PF02321">
    <property type="entry name" value="OEP"/>
    <property type="match status" value="2"/>
</dbReference>
<dbReference type="SUPFAM" id="SSF56954">
    <property type="entry name" value="Outer membrane efflux proteins (OEP)"/>
    <property type="match status" value="1"/>
</dbReference>
<comment type="caution">
    <text evidence="3">The sequence shown here is derived from an EMBL/GenBank/DDBJ whole genome shotgun (WGS) entry which is preliminary data.</text>
</comment>
<reference evidence="3 4" key="1">
    <citation type="journal article" date="1992" name="Int. J. Syst. Bacteriol.">
        <title>Sphingobacterium antarcticus sp. nov. a Psychrotrophic Bacterium from the Soils of Schirmacher Oasis, Antarctica.</title>
        <authorList>
            <person name="Shivaji S."/>
            <person name="Ray M.K."/>
            <person name="Rao N.S."/>
            <person name="Saiserr L."/>
            <person name="Jagannadham M.V."/>
            <person name="Kumar G.S."/>
            <person name="Reddy G."/>
            <person name="Bhargava P.M."/>
        </authorList>
    </citation>
    <scope>NUCLEOTIDE SEQUENCE [LARGE SCALE GENOMIC DNA]</scope>
    <source>
        <strain evidence="3 4">4BY</strain>
    </source>
</reference>
<keyword evidence="4" id="KW-1185">Reference proteome</keyword>
<comment type="similarity">
    <text evidence="1 2">Belongs to the outer membrane factor (OMF) (TC 1.B.17) family.</text>
</comment>
<evidence type="ECO:0000313" key="4">
    <source>
        <dbReference type="Proteomes" id="UP000028007"/>
    </source>
</evidence>
<dbReference type="GO" id="GO:0015562">
    <property type="term" value="F:efflux transmembrane transporter activity"/>
    <property type="evidence" value="ECO:0007669"/>
    <property type="project" value="InterPro"/>
</dbReference>
<keyword evidence="2" id="KW-0472">Membrane</keyword>
<dbReference type="PANTHER" id="PTHR30203:SF33">
    <property type="entry name" value="BLR4455 PROTEIN"/>
    <property type="match status" value="1"/>
</dbReference>
<dbReference type="PROSITE" id="PS51257">
    <property type="entry name" value="PROKAR_LIPOPROTEIN"/>
    <property type="match status" value="1"/>
</dbReference>
<name>A0A081PIS9_9SPHI</name>
<gene>
    <name evidence="3" type="ORF">N180_05105</name>
</gene>
<proteinExistence type="inferred from homology"/>
<dbReference type="Proteomes" id="UP000028007">
    <property type="component" value="Unassembled WGS sequence"/>
</dbReference>
<organism evidence="3 4">
    <name type="scientific">Pedobacter antarcticus 4BY</name>
    <dbReference type="NCBI Taxonomy" id="1358423"/>
    <lineage>
        <taxon>Bacteria</taxon>
        <taxon>Pseudomonadati</taxon>
        <taxon>Bacteroidota</taxon>
        <taxon>Sphingobacteriia</taxon>
        <taxon>Sphingobacteriales</taxon>
        <taxon>Sphingobacteriaceae</taxon>
        <taxon>Pedobacter</taxon>
    </lineage>
</organism>
<dbReference type="Gene3D" id="1.20.1600.10">
    <property type="entry name" value="Outer membrane efflux proteins (OEP)"/>
    <property type="match status" value="1"/>
</dbReference>
<keyword evidence="2" id="KW-1134">Transmembrane beta strand</keyword>
<feature type="chain" id="PRO_5001432891" evidence="2">
    <location>
        <begin position="21"/>
        <end position="464"/>
    </location>
</feature>
<dbReference type="OrthoDB" id="9770517at2"/>
<accession>A0A081PIS9</accession>
<keyword evidence="2" id="KW-0732">Signal</keyword>
<dbReference type="AlphaFoldDB" id="A0A081PIS9"/>
<evidence type="ECO:0000256" key="1">
    <source>
        <dbReference type="ARBA" id="ARBA00007613"/>
    </source>
</evidence>
<dbReference type="InterPro" id="IPR003423">
    <property type="entry name" value="OMP_efflux"/>
</dbReference>
<keyword evidence="2" id="KW-0564">Palmitate</keyword>
<sequence>MKLYTIKIPLLFLCSSILWSSCKITKPYKKPDLVLTGQYHSPGGNDTLNMVQLNWSEVFADTLLKDLIHAGLNANLNLKIALERIEESRAGLKMSKAAFLPEITGNLSVRQSRLSFPQGFGLFRNSTQYDLGISSIWEMDIWGKLSSAKRSAVAGLLASEAGKRAVQTQLIADIANHYFDLLALDEQLTVTRKTAVNRAADAEAIRVLFENSIQNGVAVVQSEANYYEAELAIPDIEQKIRVTEHALSILLARMPGKIKRSVLADQRLNYDLNPGVPAQLLANRPDVLQAEYQFREAFENTNISRANFYPALRITAGGGFSSFGLSNWFTNAGLFGNIAGGLAQPILNRGINKAELTKAQSRQQQTVYNFQLICLRASQEVSDALGAYHAASQKEIGRTKQLKALETAVEFNKELLNNSPQTNYTDVLAAEQNLLSAEMKSIDDKSQKLHAVVNLYRALGGGWR</sequence>
<dbReference type="Gene3D" id="2.20.200.10">
    <property type="entry name" value="Outer membrane efflux proteins (OEP)"/>
    <property type="match status" value="1"/>
</dbReference>
<protein>
    <submittedName>
        <fullName evidence="3">Membrane protein</fullName>
    </submittedName>
</protein>
<dbReference type="GO" id="GO:0005886">
    <property type="term" value="C:plasma membrane"/>
    <property type="evidence" value="ECO:0007669"/>
    <property type="project" value="UniProtKB-SubCell"/>
</dbReference>
<evidence type="ECO:0000256" key="2">
    <source>
        <dbReference type="RuleBase" id="RU362097"/>
    </source>
</evidence>
<keyword evidence="2" id="KW-0812">Transmembrane</keyword>
<evidence type="ECO:0000313" key="3">
    <source>
        <dbReference type="EMBL" id="KEQ30602.1"/>
    </source>
</evidence>
<comment type="subcellular location">
    <subcellularLocation>
        <location evidence="2">Cell membrane</location>
        <topology evidence="2">Lipid-anchor</topology>
    </subcellularLocation>
</comment>
<dbReference type="RefSeq" id="WP_037439333.1">
    <property type="nucleotide sequence ID" value="NZ_JNFF01000033.1"/>
</dbReference>
<dbReference type="NCBIfam" id="TIGR01845">
    <property type="entry name" value="outer_NodT"/>
    <property type="match status" value="1"/>
</dbReference>
<dbReference type="EMBL" id="JNFF01000033">
    <property type="protein sequence ID" value="KEQ30602.1"/>
    <property type="molecule type" value="Genomic_DNA"/>
</dbReference>
<keyword evidence="2" id="KW-0449">Lipoprotein</keyword>